<dbReference type="PANTHER" id="PTHR46580:SF4">
    <property type="entry name" value="ATP_GTP-BINDING PROTEIN"/>
    <property type="match status" value="1"/>
</dbReference>
<reference evidence="2 3" key="1">
    <citation type="submission" date="2019-06" db="EMBL/GenBank/DDBJ databases">
        <title>Persicimonas caeni gen. nov., sp. nov., a predatory bacterium isolated from solar saltern.</title>
        <authorList>
            <person name="Wang S."/>
        </authorList>
    </citation>
    <scope>NUCLEOTIDE SEQUENCE [LARGE SCALE GENOMIC DNA]</scope>
    <source>
        <strain evidence="2 3">YN101</strain>
    </source>
</reference>
<dbReference type="PANTHER" id="PTHR46580">
    <property type="entry name" value="SENSOR KINASE-RELATED"/>
    <property type="match status" value="1"/>
</dbReference>
<dbReference type="InterPro" id="IPR028994">
    <property type="entry name" value="Integrin_alpha_N"/>
</dbReference>
<accession>A0A4Y6PRT1</accession>
<name>A0A4Y6PRT1_PERCE</name>
<dbReference type="AlphaFoldDB" id="A0A4Y6PRT1"/>
<dbReference type="Proteomes" id="UP000315995">
    <property type="component" value="Chromosome"/>
</dbReference>
<protein>
    <submittedName>
        <fullName evidence="2">VCBS repeat-containing protein</fullName>
    </submittedName>
</protein>
<dbReference type="SUPFAM" id="SSF69318">
    <property type="entry name" value="Integrin alpha N-terminal domain"/>
    <property type="match status" value="1"/>
</dbReference>
<proteinExistence type="predicted"/>
<evidence type="ECO:0000313" key="2">
    <source>
        <dbReference type="EMBL" id="QDG51054.1"/>
    </source>
</evidence>
<gene>
    <name evidence="2" type="ORF">FIV42_10005</name>
</gene>
<dbReference type="Gene3D" id="2.130.10.130">
    <property type="entry name" value="Integrin alpha, N-terminal"/>
    <property type="match status" value="2"/>
</dbReference>
<dbReference type="EMBL" id="CP041186">
    <property type="protein sequence ID" value="QDG51054.1"/>
    <property type="molecule type" value="Genomic_DNA"/>
</dbReference>
<accession>A0A5B8Y2S0</accession>
<evidence type="ECO:0000313" key="3">
    <source>
        <dbReference type="Proteomes" id="UP000315995"/>
    </source>
</evidence>
<keyword evidence="1" id="KW-0732">Signal</keyword>
<sequence length="705" mass="73470">MGGNMKPTMRHHAPLIALAMLLAACNSEPDARPDAGGDAGTDDASAEVVQLSGSVQKGPFVLGSSVDVAAVDAQGTTTGEVFSTQTSNDLGEFEVSVRYTGLASIEASGFYYNEVRGNLSSAELTLRSFADIQPAATQTTYVNILTHLSHGRVDTLLDGGLNFADARQQAETELVAALAVGPSSASPGAANELSILGGDTDANAYLFAVSTIFTQAAKLRAADGAGSTEANLQELLNQYSADFAADGQLDAARADELVAAERAVDTDQVEAMLAARLQDLGSTATVPDLDRFIDTDGDGIVNADDPCVLDPSTQPQHAICAVSDEVLVALETTTRPYKWWAADFDGDGEGEIVTVAISASLRYIDRADDGTFTLGAEQRAITVAPGENVEEPRLLDYDDDGDLDIIAVHTGRDDAPDVGAIALQNDGAGQFTQVSLDVPTSTWSDGINLTYIDEYTAVDLDGDGLRDLVVRSSGRVGVILAQQGGGWSDVTELDLGTPTLRGLSRFAVTDLDADADLDVLISAADEPSDGEVTGAMFALINDGDGEPQVMGPYTDGLDERFAVAAELHTGDFNADGHTDALLTTDAFPCEGQCTAVMYGDGAGAFGTAEPLPEKATLHHVDTGDFNGDAVSDLLVAGNQTDFLLGASGGLAPGPTLELDKEHFLRSAQVVDLDADGRSDIVTVEDPTGGESLQLRGWYFEGPASN</sequence>
<dbReference type="InterPro" id="IPR013517">
    <property type="entry name" value="FG-GAP"/>
</dbReference>
<evidence type="ECO:0000256" key="1">
    <source>
        <dbReference type="ARBA" id="ARBA00022729"/>
    </source>
</evidence>
<dbReference type="OrthoDB" id="5520856at2"/>
<dbReference type="PROSITE" id="PS51257">
    <property type="entry name" value="PROKAR_LIPOPROTEIN"/>
    <property type="match status" value="1"/>
</dbReference>
<keyword evidence="3" id="KW-1185">Reference proteome</keyword>
<dbReference type="Pfam" id="PF13517">
    <property type="entry name" value="FG-GAP_3"/>
    <property type="match status" value="2"/>
</dbReference>
<organism evidence="2 3">
    <name type="scientific">Persicimonas caeni</name>
    <dbReference type="NCBI Taxonomy" id="2292766"/>
    <lineage>
        <taxon>Bacteria</taxon>
        <taxon>Deltaproteobacteria</taxon>
        <taxon>Bradymonadales</taxon>
        <taxon>Bradymonadaceae</taxon>
        <taxon>Persicimonas</taxon>
    </lineage>
</organism>